<feature type="region of interest" description="Phosphopantothenate--cysteine ligase" evidence="3">
    <location>
        <begin position="190"/>
        <end position="396"/>
    </location>
</feature>
<evidence type="ECO:0000256" key="3">
    <source>
        <dbReference type="HAMAP-Rule" id="MF_02225"/>
    </source>
</evidence>
<evidence type="ECO:0000259" key="6">
    <source>
        <dbReference type="Pfam" id="PF04127"/>
    </source>
</evidence>
<dbReference type="GO" id="GO:0004632">
    <property type="term" value="F:phosphopantothenate--cysteine ligase activity"/>
    <property type="evidence" value="ECO:0007669"/>
    <property type="project" value="UniProtKB-UniRule"/>
</dbReference>
<dbReference type="EMBL" id="BJJW01000002">
    <property type="protein sequence ID" value="GDZ83004.1"/>
    <property type="molecule type" value="Genomic_DNA"/>
</dbReference>
<evidence type="ECO:0000256" key="4">
    <source>
        <dbReference type="RuleBase" id="RU364078"/>
    </source>
</evidence>
<keyword evidence="1 3" id="KW-0210">Decarboxylase</keyword>
<feature type="domain" description="Flavoprotein" evidence="5">
    <location>
        <begin position="5"/>
        <end position="170"/>
    </location>
</feature>
<dbReference type="NCBIfam" id="TIGR00521">
    <property type="entry name" value="coaBC_dfp"/>
    <property type="match status" value="1"/>
</dbReference>
<dbReference type="AlphaFoldDB" id="A0A5A5TZW5"/>
<dbReference type="Pfam" id="PF02441">
    <property type="entry name" value="Flavoprotein"/>
    <property type="match status" value="1"/>
</dbReference>
<keyword evidence="3" id="KW-0460">Magnesium</keyword>
<dbReference type="InterPro" id="IPR003382">
    <property type="entry name" value="Flavoprotein"/>
</dbReference>
<comment type="pathway">
    <text evidence="3 4">Cofactor biosynthesis; coenzyme A biosynthesis; CoA from (R)-pantothenate: step 3/5.</text>
</comment>
<feature type="binding site" evidence="3">
    <location>
        <position position="277"/>
    </location>
    <ligand>
        <name>CTP</name>
        <dbReference type="ChEBI" id="CHEBI:37563"/>
    </ligand>
</feature>
<comment type="function">
    <text evidence="4">Catalyzes two steps in the biosynthesis of coenzyme A. In the first step cysteine is conjugated to 4'-phosphopantothenate to form 4-phosphopantothenoylcysteine, in the latter compound is decarboxylated to form 4'-phosphopantotheine.</text>
</comment>
<comment type="pathway">
    <text evidence="3 4">Cofactor biosynthesis; coenzyme A biosynthesis; CoA from (R)-pantothenate: step 2/5.</text>
</comment>
<protein>
    <recommendedName>
        <fullName evidence="3">Coenzyme A biosynthesis bifunctional protein CoaBC</fullName>
    </recommendedName>
    <alternativeName>
        <fullName evidence="3">DNA/pantothenate metabolism flavoprotein</fullName>
    </alternativeName>
    <alternativeName>
        <fullName evidence="3">Phosphopantothenoylcysteine synthetase/decarboxylase</fullName>
        <shortName evidence="3">PPCS-PPCDC</shortName>
    </alternativeName>
    <domain>
        <recommendedName>
            <fullName evidence="3">Phosphopantothenoylcysteine decarboxylase</fullName>
            <shortName evidence="3">PPC decarboxylase</shortName>
            <shortName evidence="3">PPC-DC</shortName>
            <ecNumber evidence="3">4.1.1.36</ecNumber>
        </recommendedName>
        <alternativeName>
            <fullName evidence="3">CoaC</fullName>
        </alternativeName>
    </domain>
    <domain>
        <recommendedName>
            <fullName evidence="3">Phosphopantothenate--cysteine ligase</fullName>
            <ecNumber evidence="3">6.3.2.5</ecNumber>
        </recommendedName>
        <alternativeName>
            <fullName evidence="3">CoaB</fullName>
        </alternativeName>
        <alternativeName>
            <fullName evidence="3">Phosphopantothenoylcysteine synthetase</fullName>
            <shortName evidence="3">PPC synthetase</shortName>
            <shortName evidence="3">PPC-S</shortName>
        </alternativeName>
    </domain>
</protein>
<comment type="cofactor">
    <cofactor evidence="3">
        <name>FMN</name>
        <dbReference type="ChEBI" id="CHEBI:58210"/>
    </cofactor>
    <text evidence="3">Binds 1 FMN per subunit.</text>
</comment>
<dbReference type="SUPFAM" id="SSF102645">
    <property type="entry name" value="CoaB-like"/>
    <property type="match status" value="1"/>
</dbReference>
<gene>
    <name evidence="3" type="primary">coaBC</name>
    <name evidence="7" type="ORF">LCIT_02460</name>
</gene>
<comment type="catalytic activity">
    <reaction evidence="3 4">
        <text>(R)-4'-phosphopantothenate + L-cysteine + CTP = N-[(R)-4-phosphopantothenoyl]-L-cysteine + CMP + diphosphate + H(+)</text>
        <dbReference type="Rhea" id="RHEA:19397"/>
        <dbReference type="ChEBI" id="CHEBI:10986"/>
        <dbReference type="ChEBI" id="CHEBI:15378"/>
        <dbReference type="ChEBI" id="CHEBI:33019"/>
        <dbReference type="ChEBI" id="CHEBI:35235"/>
        <dbReference type="ChEBI" id="CHEBI:37563"/>
        <dbReference type="ChEBI" id="CHEBI:59458"/>
        <dbReference type="ChEBI" id="CHEBI:60377"/>
        <dbReference type="EC" id="6.3.2.5"/>
    </reaction>
</comment>
<dbReference type="UniPathway" id="UPA00241">
    <property type="reaction ID" value="UER00353"/>
</dbReference>
<comment type="caution">
    <text evidence="7">The sequence shown here is derived from an EMBL/GenBank/DDBJ whole genome shotgun (WGS) entry which is preliminary data.</text>
</comment>
<name>A0A5A5TZW5_LEUCI</name>
<dbReference type="InterPro" id="IPR007085">
    <property type="entry name" value="DNA/pantothenate-metab_flavo_C"/>
</dbReference>
<dbReference type="InterPro" id="IPR036551">
    <property type="entry name" value="Flavin_trans-like"/>
</dbReference>
<keyword evidence="3 4" id="KW-0436">Ligase</keyword>
<feature type="binding site" evidence="3">
    <location>
        <begin position="304"/>
        <end position="307"/>
    </location>
    <ligand>
        <name>CTP</name>
        <dbReference type="ChEBI" id="CHEBI:37563"/>
    </ligand>
</feature>
<keyword evidence="3 4" id="KW-0285">Flavoprotein</keyword>
<evidence type="ECO:0000313" key="7">
    <source>
        <dbReference type="EMBL" id="GDZ83004.1"/>
    </source>
</evidence>
<feature type="binding site" evidence="3">
    <location>
        <position position="323"/>
    </location>
    <ligand>
        <name>CTP</name>
        <dbReference type="ChEBI" id="CHEBI:37563"/>
    </ligand>
</feature>
<keyword evidence="3" id="KW-0479">Metal-binding</keyword>
<dbReference type="GO" id="GO:0046872">
    <property type="term" value="F:metal ion binding"/>
    <property type="evidence" value="ECO:0007669"/>
    <property type="project" value="UniProtKB-KW"/>
</dbReference>
<dbReference type="Proteomes" id="UP000323274">
    <property type="component" value="Unassembled WGS sequence"/>
</dbReference>
<reference evidence="7 8" key="1">
    <citation type="submission" date="2019-04" db="EMBL/GenBank/DDBJ databases">
        <title>A pseudo-fructophilic Leuconostoc citreum strain F192-5 isolated from peel of satsuma mandarin: the first report for isolation and characterization of strain-dependent fructophilic-like characteristics.</title>
        <authorList>
            <person name="Maeno S."/>
            <person name="Tanizawa Y."/>
            <person name="Kajikawa A."/>
            <person name="Kanesaki Y."/>
            <person name="Kubota E."/>
            <person name="Arita M."/>
            <person name="Leon D."/>
            <person name="Endo A."/>
        </authorList>
    </citation>
    <scope>NUCLEOTIDE SEQUENCE [LARGE SCALE GENOMIC DNA]</scope>
    <source>
        <strain evidence="7 8">F192-5</strain>
    </source>
</reference>
<accession>A0A5A5TZW5</accession>
<dbReference type="PANTHER" id="PTHR14359">
    <property type="entry name" value="HOMO-OLIGOMERIC FLAVIN CONTAINING CYS DECARBOXYLASE FAMILY"/>
    <property type="match status" value="1"/>
</dbReference>
<dbReference type="InterPro" id="IPR035929">
    <property type="entry name" value="CoaB-like_sf"/>
</dbReference>
<dbReference type="EC" id="4.1.1.36" evidence="3"/>
<dbReference type="Pfam" id="PF04127">
    <property type="entry name" value="DFP"/>
    <property type="match status" value="1"/>
</dbReference>
<comment type="catalytic activity">
    <reaction evidence="3 4">
        <text>N-[(R)-4-phosphopantothenoyl]-L-cysteine + H(+) = (R)-4'-phosphopantetheine + CO2</text>
        <dbReference type="Rhea" id="RHEA:16793"/>
        <dbReference type="ChEBI" id="CHEBI:15378"/>
        <dbReference type="ChEBI" id="CHEBI:16526"/>
        <dbReference type="ChEBI" id="CHEBI:59458"/>
        <dbReference type="ChEBI" id="CHEBI:61723"/>
        <dbReference type="EC" id="4.1.1.36"/>
    </reaction>
</comment>
<feature type="binding site" evidence="3">
    <location>
        <position position="287"/>
    </location>
    <ligand>
        <name>CTP</name>
        <dbReference type="ChEBI" id="CHEBI:37563"/>
    </ligand>
</feature>
<keyword evidence="3 4" id="KW-0288">FMN</keyword>
<dbReference type="RefSeq" id="WP_040176997.1">
    <property type="nucleotide sequence ID" value="NZ_BJJW01000002.1"/>
</dbReference>
<evidence type="ECO:0000256" key="2">
    <source>
        <dbReference type="ARBA" id="ARBA00023239"/>
    </source>
</evidence>
<feature type="binding site" evidence="3">
    <location>
        <position position="337"/>
    </location>
    <ligand>
        <name>CTP</name>
        <dbReference type="ChEBI" id="CHEBI:37563"/>
    </ligand>
</feature>
<evidence type="ECO:0000259" key="5">
    <source>
        <dbReference type="Pfam" id="PF02441"/>
    </source>
</evidence>
<evidence type="ECO:0000313" key="8">
    <source>
        <dbReference type="Proteomes" id="UP000323274"/>
    </source>
</evidence>
<dbReference type="GO" id="GO:0071513">
    <property type="term" value="C:phosphopantothenoylcysteine decarboxylase complex"/>
    <property type="evidence" value="ECO:0007669"/>
    <property type="project" value="TreeGrafter"/>
</dbReference>
<dbReference type="InterPro" id="IPR005252">
    <property type="entry name" value="CoaBC"/>
</dbReference>
<dbReference type="GO" id="GO:0015937">
    <property type="term" value="P:coenzyme A biosynthetic process"/>
    <property type="evidence" value="ECO:0007669"/>
    <property type="project" value="UniProtKB-UniRule"/>
</dbReference>
<dbReference type="PANTHER" id="PTHR14359:SF6">
    <property type="entry name" value="PHOSPHOPANTOTHENOYLCYSTEINE DECARBOXYLASE"/>
    <property type="match status" value="1"/>
</dbReference>
<comment type="cofactor">
    <cofactor evidence="3">
        <name>Mg(2+)</name>
        <dbReference type="ChEBI" id="CHEBI:18420"/>
    </cofactor>
</comment>
<dbReference type="SUPFAM" id="SSF52507">
    <property type="entry name" value="Homo-oligomeric flavin-containing Cys decarboxylases, HFCD"/>
    <property type="match status" value="1"/>
</dbReference>
<comment type="similarity">
    <text evidence="3 4">In the C-terminal section; belongs to the PPC synthetase family.</text>
</comment>
<dbReference type="GO" id="GO:0015941">
    <property type="term" value="P:pantothenate catabolic process"/>
    <property type="evidence" value="ECO:0007669"/>
    <property type="project" value="InterPro"/>
</dbReference>
<keyword evidence="2 3" id="KW-0456">Lyase</keyword>
<dbReference type="Gene3D" id="3.40.50.10300">
    <property type="entry name" value="CoaB-like"/>
    <property type="match status" value="1"/>
</dbReference>
<dbReference type="EC" id="6.3.2.5" evidence="3"/>
<feature type="domain" description="DNA/pantothenate metabolism flavoprotein C-terminal" evidence="6">
    <location>
        <begin position="185"/>
        <end position="395"/>
    </location>
</feature>
<sequence length="396" mass="42501">MFKNKNILIVVSGSVAAYKSATLVRLLIKMGAHVRVSMTHAAQEFIPSKTMAILSGHDVLTDLFAGQGADVVHIAWAKWAEVIFVVPATANIIGKLANGIADDAPTATVMASAAEKIVIPAMNDVMYNNPAVQRNIERLSSDGWLLIEPSIGFLAEGYEAKGRLPEPDMILSEAAIRLQAKNGLLHGKKVIITAGSTREALDPVRYITNRSSGKMGFALAQAAAEQGAHVTLITTVTKPAIYGVNQILVSSTQEMFDAAIAAFETADIFIGAAAVSDFKPEKTDHHKIKKTGDSGLTIKLVQNPDILKTIGQHKTHSQIVVGFAAETQNVEAYGADKLVTKNADMLIANDVSRSDIGFSSDDNSVTILTRDKQPEFLDRAPKITIARHIISRIVTL</sequence>
<dbReference type="HAMAP" id="MF_02225">
    <property type="entry name" value="CoaBC"/>
    <property type="match status" value="1"/>
</dbReference>
<comment type="caution">
    <text evidence="3">Lacks conserved residue(s) required for the propagation of feature annotation.</text>
</comment>
<feature type="binding site" evidence="3">
    <location>
        <position position="341"/>
    </location>
    <ligand>
        <name>CTP</name>
        <dbReference type="ChEBI" id="CHEBI:37563"/>
    </ligand>
</feature>
<keyword evidence="3" id="KW-0511">Multifunctional enzyme</keyword>
<comment type="function">
    <text evidence="3">Catalyzes two sequential steps in the biosynthesis of coenzyme A. In the first step cysteine is conjugated to 4'-phosphopantothenate to form 4-phosphopantothenoylcysteine. In the second step the latter compound is decarboxylated to form 4'-phosphopantotheine.</text>
</comment>
<organism evidence="7 8">
    <name type="scientific">Leuconostoc citreum</name>
    <dbReference type="NCBI Taxonomy" id="33964"/>
    <lineage>
        <taxon>Bacteria</taxon>
        <taxon>Bacillati</taxon>
        <taxon>Bacillota</taxon>
        <taxon>Bacilli</taxon>
        <taxon>Lactobacillales</taxon>
        <taxon>Lactobacillaceae</taxon>
        <taxon>Leuconostoc</taxon>
    </lineage>
</organism>
<dbReference type="GO" id="GO:0004633">
    <property type="term" value="F:phosphopantothenoylcysteine decarboxylase activity"/>
    <property type="evidence" value="ECO:0007669"/>
    <property type="project" value="UniProtKB-UniRule"/>
</dbReference>
<feature type="region of interest" description="Phosphopantothenoylcysteine decarboxylase" evidence="3">
    <location>
        <begin position="1"/>
        <end position="189"/>
    </location>
</feature>
<dbReference type="Gene3D" id="3.40.50.1950">
    <property type="entry name" value="Flavin prenyltransferase-like"/>
    <property type="match status" value="1"/>
</dbReference>
<proteinExistence type="inferred from homology"/>
<dbReference type="GO" id="GO:0010181">
    <property type="term" value="F:FMN binding"/>
    <property type="evidence" value="ECO:0007669"/>
    <property type="project" value="UniProtKB-UniRule"/>
</dbReference>
<comment type="similarity">
    <text evidence="3 4">In the N-terminal section; belongs to the HFCD (homo-oligomeric flavin containing Cys decarboxylase) superfamily.</text>
</comment>
<evidence type="ECO:0000256" key="1">
    <source>
        <dbReference type="ARBA" id="ARBA00022793"/>
    </source>
</evidence>